<evidence type="ECO:0000256" key="1">
    <source>
        <dbReference type="ARBA" id="ARBA00023239"/>
    </source>
</evidence>
<dbReference type="Pfam" id="PF04909">
    <property type="entry name" value="Amidohydro_2"/>
    <property type="match status" value="1"/>
</dbReference>
<proteinExistence type="predicted"/>
<sequence length="360" mass="39601">MCPPAHLGPLTDEAGAPNLRLLLVGFLVFWGCVSPAAAQGAGRPILDMHLHARRADYIGPNPPPMCAPFATMPRWDNVLPIEDGLDFNAPPCEEPVFAPATDEGVLQETLDAMERYNIVGMVSGEPDLTAVWKAAAPDRVIVGLDLRVGVDDAQPHVAARTPDEVRALHASGAFEVLGEVMAQYEGIPADDPRLEPYWALAEELDVPVAIHLGAGGPADPYFGSPGYRARDSSPLRMEEVLVRHPRLRVYLMHAGYPFVDDLRALLFSHPQVYVDVGSIVYTEPRAAFYRFLQEVVEAGYGDRVMFGSDQMIWPGIIGPSVRAIEDAPFLSEVQKRDLFYHNAARFLRLDPETVARHHAR</sequence>
<evidence type="ECO:0000259" key="2">
    <source>
        <dbReference type="Pfam" id="PF04909"/>
    </source>
</evidence>
<keyword evidence="4" id="KW-1185">Reference proteome</keyword>
<accession>A0A271J544</accession>
<organism evidence="3 4">
    <name type="scientific">Rubrivirga marina</name>
    <dbReference type="NCBI Taxonomy" id="1196024"/>
    <lineage>
        <taxon>Bacteria</taxon>
        <taxon>Pseudomonadati</taxon>
        <taxon>Rhodothermota</taxon>
        <taxon>Rhodothermia</taxon>
        <taxon>Rhodothermales</taxon>
        <taxon>Rubricoccaceae</taxon>
        <taxon>Rubrivirga</taxon>
    </lineage>
</organism>
<dbReference type="SUPFAM" id="SSF51556">
    <property type="entry name" value="Metallo-dependent hydrolases"/>
    <property type="match status" value="1"/>
</dbReference>
<comment type="caution">
    <text evidence="3">The sequence shown here is derived from an EMBL/GenBank/DDBJ whole genome shotgun (WGS) entry which is preliminary data.</text>
</comment>
<keyword evidence="1" id="KW-0456">Lyase</keyword>
<reference evidence="3 4" key="1">
    <citation type="submission" date="2016-11" db="EMBL/GenBank/DDBJ databases">
        <title>Study of marine rhodopsin-containing bacteria.</title>
        <authorList>
            <person name="Yoshizawa S."/>
            <person name="Kumagai Y."/>
            <person name="Kogure K."/>
        </authorList>
    </citation>
    <scope>NUCLEOTIDE SEQUENCE [LARGE SCALE GENOMIC DNA]</scope>
    <source>
        <strain evidence="3 4">SAORIC-28</strain>
    </source>
</reference>
<dbReference type="GO" id="GO:0016831">
    <property type="term" value="F:carboxy-lyase activity"/>
    <property type="evidence" value="ECO:0007669"/>
    <property type="project" value="InterPro"/>
</dbReference>
<evidence type="ECO:0000313" key="4">
    <source>
        <dbReference type="Proteomes" id="UP000216339"/>
    </source>
</evidence>
<feature type="domain" description="Amidohydrolase-related" evidence="2">
    <location>
        <begin position="47"/>
        <end position="349"/>
    </location>
</feature>
<dbReference type="PANTHER" id="PTHR21240">
    <property type="entry name" value="2-AMINO-3-CARBOXYLMUCONATE-6-SEMIALDEHYDE DECARBOXYLASE"/>
    <property type="match status" value="1"/>
</dbReference>
<protein>
    <recommendedName>
        <fullName evidence="2">Amidohydrolase-related domain-containing protein</fullName>
    </recommendedName>
</protein>
<dbReference type="InterPro" id="IPR032465">
    <property type="entry name" value="ACMSD"/>
</dbReference>
<dbReference type="InterPro" id="IPR032466">
    <property type="entry name" value="Metal_Hydrolase"/>
</dbReference>
<dbReference type="GO" id="GO:0016787">
    <property type="term" value="F:hydrolase activity"/>
    <property type="evidence" value="ECO:0007669"/>
    <property type="project" value="InterPro"/>
</dbReference>
<evidence type="ECO:0000313" key="3">
    <source>
        <dbReference type="EMBL" id="PAP78646.1"/>
    </source>
</evidence>
<gene>
    <name evidence="3" type="ORF">BSZ37_03710</name>
</gene>
<dbReference type="EMBL" id="MQWD01000001">
    <property type="protein sequence ID" value="PAP78646.1"/>
    <property type="molecule type" value="Genomic_DNA"/>
</dbReference>
<name>A0A271J544_9BACT</name>
<dbReference type="OrthoDB" id="5450317at2"/>
<dbReference type="AlphaFoldDB" id="A0A271J544"/>
<dbReference type="InterPro" id="IPR006680">
    <property type="entry name" value="Amidohydro-rel"/>
</dbReference>
<dbReference type="Gene3D" id="3.20.20.140">
    <property type="entry name" value="Metal-dependent hydrolases"/>
    <property type="match status" value="1"/>
</dbReference>
<dbReference type="Proteomes" id="UP000216339">
    <property type="component" value="Unassembled WGS sequence"/>
</dbReference>